<dbReference type="GO" id="GO:0005737">
    <property type="term" value="C:cytoplasm"/>
    <property type="evidence" value="ECO:0007669"/>
    <property type="project" value="UniProtKB-SubCell"/>
</dbReference>
<dbReference type="RefSeq" id="WP_034616965.1">
    <property type="nucleotide sequence ID" value="NZ_JSUM01000014.1"/>
</dbReference>
<reference evidence="12 13" key="1">
    <citation type="submission" date="2014-11" db="EMBL/GenBank/DDBJ databases">
        <title>Draft genome sequence of Chelonobacter oris 1662T, associated with respiratory disease in Hermann's Tortoises.</title>
        <authorList>
            <person name="Kudirkiene E."/>
            <person name="Hansen M.J."/>
            <person name="Bojesen A.M."/>
        </authorList>
    </citation>
    <scope>NUCLEOTIDE SEQUENCE [LARGE SCALE GENOMIC DNA]</scope>
    <source>
        <strain evidence="12 13">1662</strain>
    </source>
</reference>
<evidence type="ECO:0000256" key="4">
    <source>
        <dbReference type="ARBA" id="ARBA00023315"/>
    </source>
</evidence>
<dbReference type="CDD" id="cd16444">
    <property type="entry name" value="LipB"/>
    <property type="match status" value="1"/>
</dbReference>
<dbReference type="UniPathway" id="UPA00538">
    <property type="reaction ID" value="UER00592"/>
</dbReference>
<evidence type="ECO:0000256" key="1">
    <source>
        <dbReference type="ARBA" id="ARBA00004821"/>
    </source>
</evidence>
<feature type="binding site" evidence="6 9">
    <location>
        <begin position="72"/>
        <end position="79"/>
    </location>
    <ligand>
        <name>substrate</name>
    </ligand>
</feature>
<evidence type="ECO:0000256" key="8">
    <source>
        <dbReference type="PIRSR" id="PIRSR016262-1"/>
    </source>
</evidence>
<dbReference type="InterPro" id="IPR020605">
    <property type="entry name" value="Octanoyltransferase_CS"/>
</dbReference>
<dbReference type="GO" id="GO:0009249">
    <property type="term" value="P:protein lipoylation"/>
    <property type="evidence" value="ECO:0007669"/>
    <property type="project" value="InterPro"/>
</dbReference>
<comment type="similarity">
    <text evidence="6 7">Belongs to the LipB family.</text>
</comment>
<evidence type="ECO:0000313" key="12">
    <source>
        <dbReference type="EMBL" id="KGQ69894.1"/>
    </source>
</evidence>
<dbReference type="FunFam" id="3.30.930.10:FF:000020">
    <property type="entry name" value="Octanoyltransferase"/>
    <property type="match status" value="1"/>
</dbReference>
<dbReference type="InterPro" id="IPR004143">
    <property type="entry name" value="BPL_LPL_catalytic"/>
</dbReference>
<sequence>MQLAERLIVRRLGLKPYQTVWRQMQQFTDNRTEETVDEIWLVQHLPVFTQGQAGKAEHLLQHSAIPVVQSDRGGQITYHAPGQQVMYVLLDIKRKKAQDNHDFSVRHLVSALENCVIETLADYGIKACAKADAPGVYVDGRKICSLGLRIRRGCSFHGLALNINMDLTPFHYINPCGYAGLEMCQLSELIGDQALLCEQVAPQLLQHFINVMDYRQIRYSDTLSDH</sequence>
<dbReference type="OrthoDB" id="9787061at2"/>
<dbReference type="NCBIfam" id="TIGR00214">
    <property type="entry name" value="lipB"/>
    <property type="match status" value="1"/>
</dbReference>
<dbReference type="InterPro" id="IPR000544">
    <property type="entry name" value="Octanoyltransferase"/>
</dbReference>
<dbReference type="Gene3D" id="3.30.930.10">
    <property type="entry name" value="Bira Bifunctional Protein, Domain 2"/>
    <property type="match status" value="1"/>
</dbReference>
<keyword evidence="4 6" id="KW-0012">Acyltransferase</keyword>
<dbReference type="SUPFAM" id="SSF55681">
    <property type="entry name" value="Class II aaRS and biotin synthetases"/>
    <property type="match status" value="1"/>
</dbReference>
<evidence type="ECO:0000256" key="5">
    <source>
        <dbReference type="ARBA" id="ARBA00024732"/>
    </source>
</evidence>
<protein>
    <recommendedName>
        <fullName evidence="6 7">Octanoyltransferase</fullName>
        <ecNumber evidence="6 7">2.3.1.181</ecNumber>
    </recommendedName>
    <alternativeName>
        <fullName evidence="6">Lipoate-protein ligase B</fullName>
    </alternativeName>
    <alternativeName>
        <fullName evidence="6">Lipoyl/octanoyl transferase</fullName>
    </alternativeName>
    <alternativeName>
        <fullName evidence="6">Octanoyl-[acyl-carrier-protein]-protein N-octanoyltransferase</fullName>
    </alternativeName>
</protein>
<gene>
    <name evidence="6" type="primary">lipB</name>
    <name evidence="12" type="ORF">OA57_09715</name>
</gene>
<keyword evidence="13" id="KW-1185">Reference proteome</keyword>
<dbReference type="STRING" id="505317.OA57_09715"/>
<dbReference type="GO" id="GO:0016874">
    <property type="term" value="F:ligase activity"/>
    <property type="evidence" value="ECO:0007669"/>
    <property type="project" value="UniProtKB-KW"/>
</dbReference>
<dbReference type="GO" id="GO:0033819">
    <property type="term" value="F:lipoyl(octanoyl) transferase activity"/>
    <property type="evidence" value="ECO:0007669"/>
    <property type="project" value="UniProtKB-EC"/>
</dbReference>
<dbReference type="PROSITE" id="PS01313">
    <property type="entry name" value="LIPB"/>
    <property type="match status" value="1"/>
</dbReference>
<dbReference type="PROSITE" id="PS51733">
    <property type="entry name" value="BPL_LPL_CATALYTIC"/>
    <property type="match status" value="1"/>
</dbReference>
<evidence type="ECO:0000256" key="7">
    <source>
        <dbReference type="PIRNR" id="PIRNR016262"/>
    </source>
</evidence>
<evidence type="ECO:0000256" key="6">
    <source>
        <dbReference type="HAMAP-Rule" id="MF_00013"/>
    </source>
</evidence>
<dbReference type="EC" id="2.3.1.181" evidence="6 7"/>
<feature type="binding site" evidence="6 9">
    <location>
        <begin position="145"/>
        <end position="147"/>
    </location>
    <ligand>
        <name>substrate</name>
    </ligand>
</feature>
<feature type="domain" description="BPL/LPL catalytic" evidence="11">
    <location>
        <begin position="33"/>
        <end position="216"/>
    </location>
</feature>
<name>A0A0A3B8H1_9PAST</name>
<dbReference type="EMBL" id="JSUM01000014">
    <property type="protein sequence ID" value="KGQ69894.1"/>
    <property type="molecule type" value="Genomic_DNA"/>
</dbReference>
<dbReference type="HAMAP" id="MF_00013">
    <property type="entry name" value="LipB"/>
    <property type="match status" value="1"/>
</dbReference>
<comment type="catalytic activity">
    <reaction evidence="6 7">
        <text>octanoyl-[ACP] + L-lysyl-[protein] = N(6)-octanoyl-L-lysyl-[protein] + holo-[ACP] + H(+)</text>
        <dbReference type="Rhea" id="RHEA:17665"/>
        <dbReference type="Rhea" id="RHEA-COMP:9636"/>
        <dbReference type="Rhea" id="RHEA-COMP:9685"/>
        <dbReference type="Rhea" id="RHEA-COMP:9752"/>
        <dbReference type="Rhea" id="RHEA-COMP:9928"/>
        <dbReference type="ChEBI" id="CHEBI:15378"/>
        <dbReference type="ChEBI" id="CHEBI:29969"/>
        <dbReference type="ChEBI" id="CHEBI:64479"/>
        <dbReference type="ChEBI" id="CHEBI:78463"/>
        <dbReference type="ChEBI" id="CHEBI:78809"/>
        <dbReference type="EC" id="2.3.1.181"/>
    </reaction>
</comment>
<dbReference type="NCBIfam" id="NF010922">
    <property type="entry name" value="PRK14342.1"/>
    <property type="match status" value="1"/>
</dbReference>
<comment type="function">
    <text evidence="5 6 7">Catalyzes the transfer of endogenously produced octanoic acid from octanoyl-acyl-carrier-protein onto the lipoyl domains of lipoate-dependent enzymes. Lipoyl-ACP can also act as a substrate although octanoyl-ACP is likely to be the physiological substrate.</text>
</comment>
<evidence type="ECO:0000259" key="11">
    <source>
        <dbReference type="PROSITE" id="PS51733"/>
    </source>
</evidence>
<dbReference type="AlphaFoldDB" id="A0A0A3B8H1"/>
<organism evidence="12 13">
    <name type="scientific">Chelonobacter oris</name>
    <dbReference type="NCBI Taxonomy" id="505317"/>
    <lineage>
        <taxon>Bacteria</taxon>
        <taxon>Pseudomonadati</taxon>
        <taxon>Pseudomonadota</taxon>
        <taxon>Gammaproteobacteria</taxon>
        <taxon>Pasteurellales</taxon>
        <taxon>Pasteurellaceae</taxon>
        <taxon>Chelonobacter</taxon>
    </lineage>
</organism>
<dbReference type="InterPro" id="IPR045864">
    <property type="entry name" value="aa-tRNA-synth_II/BPL/LPL"/>
</dbReference>
<comment type="subcellular location">
    <subcellularLocation>
        <location evidence="6">Cytoplasm</location>
    </subcellularLocation>
</comment>
<comment type="caution">
    <text evidence="12">The sequence shown here is derived from an EMBL/GenBank/DDBJ whole genome shotgun (WGS) entry which is preliminary data.</text>
</comment>
<dbReference type="PIRSF" id="PIRSF016262">
    <property type="entry name" value="LPLase"/>
    <property type="match status" value="1"/>
</dbReference>
<accession>A0A0A3B8H1</accession>
<dbReference type="Proteomes" id="UP000030380">
    <property type="component" value="Unassembled WGS sequence"/>
</dbReference>
<feature type="site" description="Lowers pKa of active site Cys" evidence="6 10">
    <location>
        <position position="142"/>
    </location>
</feature>
<evidence type="ECO:0000256" key="9">
    <source>
        <dbReference type="PIRSR" id="PIRSR016262-2"/>
    </source>
</evidence>
<dbReference type="PANTHER" id="PTHR10993">
    <property type="entry name" value="OCTANOYLTRANSFERASE"/>
    <property type="match status" value="1"/>
</dbReference>
<proteinExistence type="inferred from homology"/>
<feature type="binding site" evidence="6 9">
    <location>
        <begin position="158"/>
        <end position="160"/>
    </location>
    <ligand>
        <name>substrate</name>
    </ligand>
</feature>
<comment type="pathway">
    <text evidence="1 6 7">Protein modification; protein lipoylation via endogenous pathway; protein N(6)-(lipoyl)lysine from octanoyl-[acyl-carrier-protein]: step 1/2.</text>
</comment>
<keyword evidence="12" id="KW-0436">Ligase</keyword>
<keyword evidence="2 6" id="KW-0963">Cytoplasm</keyword>
<evidence type="ECO:0000256" key="3">
    <source>
        <dbReference type="ARBA" id="ARBA00022679"/>
    </source>
</evidence>
<feature type="active site" description="Acyl-thioester intermediate" evidence="6 8">
    <location>
        <position position="176"/>
    </location>
</feature>
<dbReference type="PANTHER" id="PTHR10993:SF7">
    <property type="entry name" value="LIPOYLTRANSFERASE 2, MITOCHONDRIAL-RELATED"/>
    <property type="match status" value="1"/>
</dbReference>
<keyword evidence="3 6" id="KW-0808">Transferase</keyword>
<evidence type="ECO:0000313" key="13">
    <source>
        <dbReference type="Proteomes" id="UP000030380"/>
    </source>
</evidence>
<comment type="miscellaneous">
    <text evidence="6">In the reaction, the free carboxyl group of octanoic acid is attached via an amide linkage to the epsilon-amino group of a specific lysine residue of lipoyl domains of lipoate-dependent enzymes.</text>
</comment>
<dbReference type="Pfam" id="PF21948">
    <property type="entry name" value="LplA-B_cat"/>
    <property type="match status" value="1"/>
</dbReference>
<evidence type="ECO:0000256" key="10">
    <source>
        <dbReference type="PIRSR" id="PIRSR016262-3"/>
    </source>
</evidence>
<evidence type="ECO:0000256" key="2">
    <source>
        <dbReference type="ARBA" id="ARBA00022490"/>
    </source>
</evidence>